<dbReference type="InterPro" id="IPR005595">
    <property type="entry name" value="TRAP_alpha"/>
</dbReference>
<comment type="similarity">
    <text evidence="8">Belongs to the IRC22 family.</text>
</comment>
<dbReference type="OrthoDB" id="1926781at2759"/>
<evidence type="ECO:0000256" key="2">
    <source>
        <dbReference type="ARBA" id="ARBA00022692"/>
    </source>
</evidence>
<evidence type="ECO:0000256" key="8">
    <source>
        <dbReference type="ARBA" id="ARBA00038311"/>
    </source>
</evidence>
<reference evidence="13" key="1">
    <citation type="journal article" date="2016" name="Genome Announc.">
        <title>Genome sequences of three species of Hanseniaspora isolated from spontaneous wine fermentations.</title>
        <authorList>
            <person name="Sternes P.R."/>
            <person name="Lee D."/>
            <person name="Kutyna D.R."/>
            <person name="Borneman A.R."/>
        </authorList>
    </citation>
    <scope>NUCLEOTIDE SEQUENCE [LARGE SCALE GENOMIC DNA]</scope>
    <source>
        <strain evidence="13">AWRI3578</strain>
    </source>
</reference>
<dbReference type="Pfam" id="PF03896">
    <property type="entry name" value="TRAP_alpha"/>
    <property type="match status" value="1"/>
</dbReference>
<evidence type="ECO:0000256" key="4">
    <source>
        <dbReference type="ARBA" id="ARBA00022824"/>
    </source>
</evidence>
<evidence type="ECO:0000256" key="7">
    <source>
        <dbReference type="ARBA" id="ARBA00037565"/>
    </source>
</evidence>
<evidence type="ECO:0000256" key="1">
    <source>
        <dbReference type="ARBA" id="ARBA00004115"/>
    </source>
</evidence>
<comment type="caution">
    <text evidence="12">The sequence shown here is derived from an EMBL/GenBank/DDBJ whole genome shotgun (WGS) entry which is preliminary data.</text>
</comment>
<keyword evidence="5 10" id="KW-1133">Transmembrane helix</keyword>
<dbReference type="EMBL" id="LPNL01000005">
    <property type="protein sequence ID" value="OEJ85769.1"/>
    <property type="molecule type" value="Genomic_DNA"/>
</dbReference>
<feature type="chain" id="PRO_5009184752" description="Increased recombination centers protein 22" evidence="11">
    <location>
        <begin position="20"/>
        <end position="262"/>
    </location>
</feature>
<evidence type="ECO:0000256" key="6">
    <source>
        <dbReference type="ARBA" id="ARBA00023136"/>
    </source>
</evidence>
<name>A0A1E5RFT6_9ASCO</name>
<comment type="function">
    <text evidence="7">Is probably involved in a pathway contributing to genomic integrity.</text>
</comment>
<feature type="signal peptide" evidence="11">
    <location>
        <begin position="1"/>
        <end position="19"/>
    </location>
</feature>
<organism evidence="12 13">
    <name type="scientific">Hanseniaspora opuntiae</name>
    <dbReference type="NCBI Taxonomy" id="211096"/>
    <lineage>
        <taxon>Eukaryota</taxon>
        <taxon>Fungi</taxon>
        <taxon>Dikarya</taxon>
        <taxon>Ascomycota</taxon>
        <taxon>Saccharomycotina</taxon>
        <taxon>Saccharomycetes</taxon>
        <taxon>Saccharomycodales</taxon>
        <taxon>Saccharomycodaceae</taxon>
        <taxon>Hanseniaspora</taxon>
    </lineage>
</organism>
<feature type="transmembrane region" description="Helical" evidence="10">
    <location>
        <begin position="204"/>
        <end position="224"/>
    </location>
</feature>
<sequence length="262" mass="29150">MKLKLFLGLAALTAKVVQSQEQIDDDLVVDTEEEAVLEDALQPELELNEDSNDFFNIGEGIKLSEETERQQKPVNFSIDYSIFGDEKGDGVQAPFLIEHNELTYINYTFHNYEEFNASIMGVAGSIISAETQETVGNITEARLGPLLVQSGQNVSFSQSISIALEEGYYYIAPVIQVTMGDNESPVGVSVQPKVFDMLPGPVSFFNGSFLSILLTCGLLSYSTYRTYKKTNRNNGAEKKKLKELAKNAKINADDWTPKEYKK</sequence>
<dbReference type="GO" id="GO:0005789">
    <property type="term" value="C:endoplasmic reticulum membrane"/>
    <property type="evidence" value="ECO:0007669"/>
    <property type="project" value="UniProtKB-SubCell"/>
</dbReference>
<comment type="subcellular location">
    <subcellularLocation>
        <location evidence="1">Endoplasmic reticulum membrane</location>
        <topology evidence="1">Single-pass type I membrane protein</topology>
    </subcellularLocation>
</comment>
<evidence type="ECO:0000256" key="9">
    <source>
        <dbReference type="ARBA" id="ARBA00040085"/>
    </source>
</evidence>
<protein>
    <recommendedName>
        <fullName evidence="9">Increased recombination centers protein 22</fullName>
    </recommendedName>
</protein>
<accession>A0A1E5RFT6</accession>
<proteinExistence type="inferred from homology"/>
<keyword evidence="4" id="KW-0256">Endoplasmic reticulum</keyword>
<keyword evidence="2 10" id="KW-0812">Transmembrane</keyword>
<evidence type="ECO:0000313" key="12">
    <source>
        <dbReference type="EMBL" id="OEJ85769.1"/>
    </source>
</evidence>
<evidence type="ECO:0000256" key="11">
    <source>
        <dbReference type="SAM" id="SignalP"/>
    </source>
</evidence>
<gene>
    <name evidence="12" type="ORF">AWRI3578_g2397</name>
</gene>
<evidence type="ECO:0000256" key="3">
    <source>
        <dbReference type="ARBA" id="ARBA00022729"/>
    </source>
</evidence>
<keyword evidence="3 11" id="KW-0732">Signal</keyword>
<evidence type="ECO:0000256" key="10">
    <source>
        <dbReference type="SAM" id="Phobius"/>
    </source>
</evidence>
<dbReference type="AlphaFoldDB" id="A0A1E5RFT6"/>
<keyword evidence="6 10" id="KW-0472">Membrane</keyword>
<evidence type="ECO:0000313" key="13">
    <source>
        <dbReference type="Proteomes" id="UP000095605"/>
    </source>
</evidence>
<keyword evidence="13" id="KW-1185">Reference proteome</keyword>
<evidence type="ECO:0000256" key="5">
    <source>
        <dbReference type="ARBA" id="ARBA00022989"/>
    </source>
</evidence>
<dbReference type="Proteomes" id="UP000095605">
    <property type="component" value="Unassembled WGS sequence"/>
</dbReference>